<feature type="domain" description="Phytocyanin" evidence="6">
    <location>
        <begin position="24"/>
        <end position="120"/>
    </location>
</feature>
<dbReference type="PROSITE" id="PS51485">
    <property type="entry name" value="PHYTOCYANIN"/>
    <property type="match status" value="1"/>
</dbReference>
<evidence type="ECO:0000313" key="8">
    <source>
        <dbReference type="Proteomes" id="UP000233837"/>
    </source>
</evidence>
<dbReference type="Pfam" id="PF02298">
    <property type="entry name" value="Cu_bind_like"/>
    <property type="match status" value="1"/>
</dbReference>
<evidence type="ECO:0000256" key="3">
    <source>
        <dbReference type="ARBA" id="ARBA00023157"/>
    </source>
</evidence>
<dbReference type="AlphaFoldDB" id="A0A2I0WAR2"/>
<dbReference type="InterPro" id="IPR008972">
    <property type="entry name" value="Cupredoxin"/>
</dbReference>
<dbReference type="EMBL" id="KZ502810">
    <property type="protein sequence ID" value="PKU72741.1"/>
    <property type="molecule type" value="Genomic_DNA"/>
</dbReference>
<reference evidence="7 8" key="1">
    <citation type="journal article" date="2016" name="Sci. Rep.">
        <title>The Dendrobium catenatum Lindl. genome sequence provides insights into polysaccharide synthase, floral development and adaptive evolution.</title>
        <authorList>
            <person name="Zhang G.Q."/>
            <person name="Xu Q."/>
            <person name="Bian C."/>
            <person name="Tsai W.C."/>
            <person name="Yeh C.M."/>
            <person name="Liu K.W."/>
            <person name="Yoshida K."/>
            <person name="Zhang L.S."/>
            <person name="Chang S.B."/>
            <person name="Chen F."/>
            <person name="Shi Y."/>
            <person name="Su Y.Y."/>
            <person name="Zhang Y.Q."/>
            <person name="Chen L.J."/>
            <person name="Yin Y."/>
            <person name="Lin M."/>
            <person name="Huang H."/>
            <person name="Deng H."/>
            <person name="Wang Z.W."/>
            <person name="Zhu S.L."/>
            <person name="Zhao X."/>
            <person name="Deng C."/>
            <person name="Niu S.C."/>
            <person name="Huang J."/>
            <person name="Wang M."/>
            <person name="Liu G.H."/>
            <person name="Yang H.J."/>
            <person name="Xiao X.J."/>
            <person name="Hsiao Y.Y."/>
            <person name="Wu W.L."/>
            <person name="Chen Y.Y."/>
            <person name="Mitsuda N."/>
            <person name="Ohme-Takagi M."/>
            <person name="Luo Y.B."/>
            <person name="Van de Peer Y."/>
            <person name="Liu Z.J."/>
        </authorList>
    </citation>
    <scope>NUCLEOTIDE SEQUENCE [LARGE SCALE GENOMIC DNA]</scope>
    <source>
        <tissue evidence="7">The whole plant</tissue>
    </source>
</reference>
<name>A0A2I0WAR2_9ASPA</name>
<keyword evidence="1" id="KW-0479">Metal-binding</keyword>
<dbReference type="PANTHER" id="PTHR33021">
    <property type="entry name" value="BLUE COPPER PROTEIN"/>
    <property type="match status" value="1"/>
</dbReference>
<dbReference type="FunFam" id="2.60.40.420:FF:000013">
    <property type="entry name" value="basic blue protein-like"/>
    <property type="match status" value="1"/>
</dbReference>
<dbReference type="Proteomes" id="UP000233837">
    <property type="component" value="Unassembled WGS sequence"/>
</dbReference>
<evidence type="ECO:0000256" key="5">
    <source>
        <dbReference type="SAM" id="SignalP"/>
    </source>
</evidence>
<evidence type="ECO:0000256" key="1">
    <source>
        <dbReference type="ARBA" id="ARBA00022723"/>
    </source>
</evidence>
<protein>
    <recommendedName>
        <fullName evidence="4">Plantacyanin</fullName>
    </recommendedName>
</protein>
<dbReference type="PANTHER" id="PTHR33021:SF424">
    <property type="entry name" value="BASIC BLUE PROTEIN"/>
    <property type="match status" value="1"/>
</dbReference>
<reference evidence="7 8" key="2">
    <citation type="journal article" date="2017" name="Nature">
        <title>The Apostasia genome and the evolution of orchids.</title>
        <authorList>
            <person name="Zhang G.Q."/>
            <person name="Liu K.W."/>
            <person name="Li Z."/>
            <person name="Lohaus R."/>
            <person name="Hsiao Y.Y."/>
            <person name="Niu S.C."/>
            <person name="Wang J.Y."/>
            <person name="Lin Y.C."/>
            <person name="Xu Q."/>
            <person name="Chen L.J."/>
            <person name="Yoshida K."/>
            <person name="Fujiwara S."/>
            <person name="Wang Z.W."/>
            <person name="Zhang Y.Q."/>
            <person name="Mitsuda N."/>
            <person name="Wang M."/>
            <person name="Liu G.H."/>
            <person name="Pecoraro L."/>
            <person name="Huang H.X."/>
            <person name="Xiao X.J."/>
            <person name="Lin M."/>
            <person name="Wu X.Y."/>
            <person name="Wu W.L."/>
            <person name="Chen Y.Y."/>
            <person name="Chang S.B."/>
            <person name="Sakamoto S."/>
            <person name="Ohme-Takagi M."/>
            <person name="Yagi M."/>
            <person name="Zeng S.J."/>
            <person name="Shen C.Y."/>
            <person name="Yeh C.M."/>
            <person name="Luo Y.B."/>
            <person name="Tsai W.C."/>
            <person name="Van de Peer Y."/>
            <person name="Liu Z.J."/>
        </authorList>
    </citation>
    <scope>NUCLEOTIDE SEQUENCE [LARGE SCALE GENOMIC DNA]</scope>
    <source>
        <tissue evidence="7">The whole plant</tissue>
    </source>
</reference>
<dbReference type="InterPro" id="IPR041844">
    <property type="entry name" value="Plantacyanin"/>
</dbReference>
<sequence>MAQQRLWVALLLILLLKSKPTESHRYIVGDNEGWTYGVSGWQNGKVFYHNNVLVFNYEAGIHNVVRVNRQEYETCQPKPSSKTYNSGHDEFKLKRGMNYFICGVHGHCQLAGMKISINAH</sequence>
<dbReference type="InterPro" id="IPR039391">
    <property type="entry name" value="Phytocyanin-like"/>
</dbReference>
<dbReference type="GO" id="GO:0046872">
    <property type="term" value="F:metal ion binding"/>
    <property type="evidence" value="ECO:0007669"/>
    <property type="project" value="UniProtKB-KW"/>
</dbReference>
<evidence type="ECO:0000259" key="6">
    <source>
        <dbReference type="PROSITE" id="PS51485"/>
    </source>
</evidence>
<keyword evidence="8" id="KW-1185">Reference proteome</keyword>
<keyword evidence="2" id="KW-0186">Copper</keyword>
<keyword evidence="3" id="KW-1015">Disulfide bond</keyword>
<evidence type="ECO:0000313" key="7">
    <source>
        <dbReference type="EMBL" id="PKU72741.1"/>
    </source>
</evidence>
<proteinExistence type="predicted"/>
<feature type="signal peptide" evidence="5">
    <location>
        <begin position="1"/>
        <end position="23"/>
    </location>
</feature>
<dbReference type="GO" id="GO:0009055">
    <property type="term" value="F:electron transfer activity"/>
    <property type="evidence" value="ECO:0007669"/>
    <property type="project" value="InterPro"/>
</dbReference>
<gene>
    <name evidence="7" type="ORF">MA16_Dca007461</name>
</gene>
<dbReference type="Gene3D" id="2.60.40.420">
    <property type="entry name" value="Cupredoxins - blue copper proteins"/>
    <property type="match status" value="1"/>
</dbReference>
<keyword evidence="5" id="KW-0732">Signal</keyword>
<evidence type="ECO:0000256" key="4">
    <source>
        <dbReference type="ARBA" id="ARBA00082491"/>
    </source>
</evidence>
<feature type="chain" id="PRO_5014162643" description="Plantacyanin" evidence="5">
    <location>
        <begin position="24"/>
        <end position="120"/>
    </location>
</feature>
<dbReference type="SUPFAM" id="SSF49503">
    <property type="entry name" value="Cupredoxins"/>
    <property type="match status" value="1"/>
</dbReference>
<accession>A0A2I0WAR2</accession>
<dbReference type="CDD" id="cd11013">
    <property type="entry name" value="Plantacyanin"/>
    <property type="match status" value="1"/>
</dbReference>
<dbReference type="InterPro" id="IPR003245">
    <property type="entry name" value="Phytocyanin_dom"/>
</dbReference>
<dbReference type="GO" id="GO:0005886">
    <property type="term" value="C:plasma membrane"/>
    <property type="evidence" value="ECO:0007669"/>
    <property type="project" value="TreeGrafter"/>
</dbReference>
<evidence type="ECO:0000256" key="2">
    <source>
        <dbReference type="ARBA" id="ARBA00023008"/>
    </source>
</evidence>
<organism evidence="7 8">
    <name type="scientific">Dendrobium catenatum</name>
    <dbReference type="NCBI Taxonomy" id="906689"/>
    <lineage>
        <taxon>Eukaryota</taxon>
        <taxon>Viridiplantae</taxon>
        <taxon>Streptophyta</taxon>
        <taxon>Embryophyta</taxon>
        <taxon>Tracheophyta</taxon>
        <taxon>Spermatophyta</taxon>
        <taxon>Magnoliopsida</taxon>
        <taxon>Liliopsida</taxon>
        <taxon>Asparagales</taxon>
        <taxon>Orchidaceae</taxon>
        <taxon>Epidendroideae</taxon>
        <taxon>Malaxideae</taxon>
        <taxon>Dendrobiinae</taxon>
        <taxon>Dendrobium</taxon>
    </lineage>
</organism>